<evidence type="ECO:0000256" key="4">
    <source>
        <dbReference type="ARBA" id="ARBA00022679"/>
    </source>
</evidence>
<keyword evidence="4 11" id="KW-0808">Transferase</keyword>
<proteinExistence type="inferred from homology"/>
<dbReference type="Pfam" id="PF00912">
    <property type="entry name" value="Transgly"/>
    <property type="match status" value="1"/>
</dbReference>
<keyword evidence="2 11" id="KW-0997">Cell inner membrane</keyword>
<dbReference type="SUPFAM" id="SSF53955">
    <property type="entry name" value="Lysozyme-like"/>
    <property type="match status" value="1"/>
</dbReference>
<keyword evidence="7 11" id="KW-0573">Peptidoglycan synthesis</keyword>
<evidence type="ECO:0000256" key="7">
    <source>
        <dbReference type="ARBA" id="ARBA00022984"/>
    </source>
</evidence>
<evidence type="ECO:0000256" key="1">
    <source>
        <dbReference type="ARBA" id="ARBA00022475"/>
    </source>
</evidence>
<feature type="transmembrane region" description="Helical" evidence="11">
    <location>
        <begin position="21"/>
        <end position="39"/>
    </location>
</feature>
<dbReference type="RefSeq" id="WP_380818000.1">
    <property type="nucleotide sequence ID" value="NZ_JBHTJN010000001.1"/>
</dbReference>
<evidence type="ECO:0000256" key="10">
    <source>
        <dbReference type="ARBA" id="ARBA00023316"/>
    </source>
</evidence>
<name>A0ABW3I7A9_9PAST</name>
<feature type="domain" description="Glycosyl transferase family 51" evidence="12">
    <location>
        <begin position="64"/>
        <end position="228"/>
    </location>
</feature>
<evidence type="ECO:0000256" key="3">
    <source>
        <dbReference type="ARBA" id="ARBA00022676"/>
    </source>
</evidence>
<dbReference type="InterPro" id="IPR001264">
    <property type="entry name" value="Glyco_trans_51"/>
</dbReference>
<organism evidence="13 14">
    <name type="scientific">Seminibacterium arietis</name>
    <dbReference type="NCBI Taxonomy" id="1173502"/>
    <lineage>
        <taxon>Bacteria</taxon>
        <taxon>Pseudomonadati</taxon>
        <taxon>Pseudomonadota</taxon>
        <taxon>Gammaproteobacteria</taxon>
        <taxon>Pasteurellales</taxon>
        <taxon>Pasteurellaceae</taxon>
        <taxon>Seminibacterium</taxon>
    </lineage>
</organism>
<comment type="pathway">
    <text evidence="11">Cell wall biogenesis; peptidoglycan biosynthesis.</text>
</comment>
<dbReference type="NCBIfam" id="TIGR02070">
    <property type="entry name" value="mono_pep_trsgly"/>
    <property type="match status" value="1"/>
</dbReference>
<accession>A0ABW3I7A9</accession>
<comment type="function">
    <text evidence="11">Peptidoglycan polymerase that catalyzes glycan chain elongation from lipid-linked precursors.</text>
</comment>
<keyword evidence="10 11" id="KW-0961">Cell wall biogenesis/degradation</keyword>
<keyword evidence="3 11" id="KW-0328">Glycosyltransferase</keyword>
<keyword evidence="6 11" id="KW-0133">Cell shape</keyword>
<evidence type="ECO:0000313" key="14">
    <source>
        <dbReference type="Proteomes" id="UP001596996"/>
    </source>
</evidence>
<evidence type="ECO:0000256" key="11">
    <source>
        <dbReference type="HAMAP-Rule" id="MF_00766"/>
    </source>
</evidence>
<protein>
    <recommendedName>
        <fullName evidence="11">Biosynthetic peptidoglycan transglycosylase</fullName>
        <ecNumber evidence="11">2.4.99.28</ecNumber>
    </recommendedName>
    <alternativeName>
        <fullName evidence="11">Glycan polymerase</fullName>
    </alternativeName>
    <alternativeName>
        <fullName evidence="11">Peptidoglycan glycosyltransferase MtgA</fullName>
        <shortName evidence="11">PGT</shortName>
    </alternativeName>
</protein>
<evidence type="ECO:0000256" key="8">
    <source>
        <dbReference type="ARBA" id="ARBA00022989"/>
    </source>
</evidence>
<dbReference type="EC" id="2.4.99.28" evidence="11"/>
<dbReference type="InterPro" id="IPR023346">
    <property type="entry name" value="Lysozyme-like_dom_sf"/>
</dbReference>
<comment type="caution">
    <text evidence="13">The sequence shown here is derived from an EMBL/GenBank/DDBJ whole genome shotgun (WGS) entry which is preliminary data.</text>
</comment>
<dbReference type="EMBL" id="JBHTJN010000001">
    <property type="protein sequence ID" value="MFD0965387.1"/>
    <property type="molecule type" value="Genomic_DNA"/>
</dbReference>
<dbReference type="InterPro" id="IPR036950">
    <property type="entry name" value="PBP_transglycosylase"/>
</dbReference>
<evidence type="ECO:0000256" key="5">
    <source>
        <dbReference type="ARBA" id="ARBA00022692"/>
    </source>
</evidence>
<reference evidence="14" key="1">
    <citation type="journal article" date="2019" name="Int. J. Syst. Evol. Microbiol.">
        <title>The Global Catalogue of Microorganisms (GCM) 10K type strain sequencing project: providing services to taxonomists for standard genome sequencing and annotation.</title>
        <authorList>
            <consortium name="The Broad Institute Genomics Platform"/>
            <consortium name="The Broad Institute Genome Sequencing Center for Infectious Disease"/>
            <person name="Wu L."/>
            <person name="Ma J."/>
        </authorList>
    </citation>
    <scope>NUCLEOTIDE SEQUENCE [LARGE SCALE GENOMIC DNA]</scope>
    <source>
        <strain evidence="14">CCUG 61707</strain>
    </source>
</reference>
<evidence type="ECO:0000256" key="2">
    <source>
        <dbReference type="ARBA" id="ARBA00022519"/>
    </source>
</evidence>
<comment type="similarity">
    <text evidence="11">Belongs to the glycosyltransferase 51 family.</text>
</comment>
<sequence length="234" mass="27462">MSKRKKISRKKLTLRKKIYRCLSYFLLFFCGITFFFRFIPIPFSAYMAQQKIVSLLEGKSIDLRYKWVNIGNISKHMQSAVIAAEDQRFFDHYGFDFGAIQHALKHNKKSTKVRGGSTISQQTVKNLYLWHGQNWFRKGLEVPLTLLLETLWSKKRILEVYLNIAEFGKGIFGVEAASRHYFKKSAKNLTREEAALLAAVLPNPIIFRVNQPSAYVKRKQRWILQQMHQLGYRH</sequence>
<dbReference type="Gene3D" id="1.10.3810.10">
    <property type="entry name" value="Biosynthetic peptidoglycan transglycosylase-like"/>
    <property type="match status" value="1"/>
</dbReference>
<dbReference type="PANTHER" id="PTHR30400">
    <property type="entry name" value="MONOFUNCTIONAL BIOSYNTHETIC PEPTIDOGLYCAN TRANSGLYCOSYLASE"/>
    <property type="match status" value="1"/>
</dbReference>
<keyword evidence="14" id="KW-1185">Reference proteome</keyword>
<comment type="subcellular location">
    <subcellularLocation>
        <location evidence="11">Cell inner membrane</location>
        <topology evidence="11">Single-pass membrane protein</topology>
    </subcellularLocation>
</comment>
<evidence type="ECO:0000256" key="9">
    <source>
        <dbReference type="ARBA" id="ARBA00023136"/>
    </source>
</evidence>
<evidence type="ECO:0000256" key="6">
    <source>
        <dbReference type="ARBA" id="ARBA00022960"/>
    </source>
</evidence>
<evidence type="ECO:0000259" key="12">
    <source>
        <dbReference type="Pfam" id="PF00912"/>
    </source>
</evidence>
<dbReference type="PANTHER" id="PTHR30400:SF0">
    <property type="entry name" value="BIOSYNTHETIC PEPTIDOGLYCAN TRANSGLYCOSYLASE"/>
    <property type="match status" value="1"/>
</dbReference>
<dbReference type="Proteomes" id="UP001596996">
    <property type="component" value="Unassembled WGS sequence"/>
</dbReference>
<evidence type="ECO:0000313" key="13">
    <source>
        <dbReference type="EMBL" id="MFD0965387.1"/>
    </source>
</evidence>
<gene>
    <name evidence="11 13" type="primary">mtgA</name>
    <name evidence="13" type="ORF">ACFQ02_00700</name>
</gene>
<keyword evidence="9 11" id="KW-0472">Membrane</keyword>
<keyword evidence="1 11" id="KW-1003">Cell membrane</keyword>
<dbReference type="InterPro" id="IPR011812">
    <property type="entry name" value="Pep_trsgly"/>
</dbReference>
<keyword evidence="8 11" id="KW-1133">Transmembrane helix</keyword>
<dbReference type="HAMAP" id="MF_00766">
    <property type="entry name" value="PGT_MtgA"/>
    <property type="match status" value="1"/>
</dbReference>
<comment type="catalytic activity">
    <reaction evidence="11">
        <text>[GlcNAc-(1-&gt;4)-Mur2Ac(oyl-L-Ala-gamma-D-Glu-L-Lys-D-Ala-D-Ala)](n)-di-trans,octa-cis-undecaprenyl diphosphate + beta-D-GlcNAc-(1-&gt;4)-Mur2Ac(oyl-L-Ala-gamma-D-Glu-L-Lys-D-Ala-D-Ala)-di-trans,octa-cis-undecaprenyl diphosphate = [GlcNAc-(1-&gt;4)-Mur2Ac(oyl-L-Ala-gamma-D-Glu-L-Lys-D-Ala-D-Ala)](n+1)-di-trans,octa-cis-undecaprenyl diphosphate + di-trans,octa-cis-undecaprenyl diphosphate + H(+)</text>
        <dbReference type="Rhea" id="RHEA:23708"/>
        <dbReference type="Rhea" id="RHEA-COMP:9602"/>
        <dbReference type="Rhea" id="RHEA-COMP:9603"/>
        <dbReference type="ChEBI" id="CHEBI:15378"/>
        <dbReference type="ChEBI" id="CHEBI:58405"/>
        <dbReference type="ChEBI" id="CHEBI:60033"/>
        <dbReference type="ChEBI" id="CHEBI:78435"/>
        <dbReference type="EC" id="2.4.99.28"/>
    </reaction>
</comment>
<keyword evidence="5 11" id="KW-0812">Transmembrane</keyword>